<proteinExistence type="predicted"/>
<evidence type="ECO:0000256" key="1">
    <source>
        <dbReference type="SAM" id="SignalP"/>
    </source>
</evidence>
<feature type="signal peptide" evidence="1">
    <location>
        <begin position="1"/>
        <end position="25"/>
    </location>
</feature>
<gene>
    <name evidence="2" type="ORF">EYC84_003600</name>
</gene>
<evidence type="ECO:0000313" key="2">
    <source>
        <dbReference type="EMBL" id="KAA8573066.1"/>
    </source>
</evidence>
<evidence type="ECO:0008006" key="4">
    <source>
        <dbReference type="Google" id="ProtNLM"/>
    </source>
</evidence>
<evidence type="ECO:0000313" key="3">
    <source>
        <dbReference type="Proteomes" id="UP000322873"/>
    </source>
</evidence>
<dbReference type="EMBL" id="VICG01000004">
    <property type="protein sequence ID" value="KAA8573066.1"/>
    <property type="molecule type" value="Genomic_DNA"/>
</dbReference>
<accession>A0A5M9JYV0</accession>
<reference evidence="2 3" key="1">
    <citation type="submission" date="2019-06" db="EMBL/GenBank/DDBJ databases">
        <title>Genome Sequence of the Brown Rot Fungal Pathogen Monilinia fructicola.</title>
        <authorList>
            <person name="De Miccolis Angelini R.M."/>
            <person name="Landi L."/>
            <person name="Abate D."/>
            <person name="Pollastro S."/>
            <person name="Romanazzi G."/>
            <person name="Faretra F."/>
        </authorList>
    </citation>
    <scope>NUCLEOTIDE SEQUENCE [LARGE SCALE GENOMIC DNA]</scope>
    <source>
        <strain evidence="2 3">Mfrc123</strain>
    </source>
</reference>
<comment type="caution">
    <text evidence="2">The sequence shown here is derived from an EMBL/GenBank/DDBJ whole genome shotgun (WGS) entry which is preliminary data.</text>
</comment>
<dbReference type="AlphaFoldDB" id="A0A5M9JYV0"/>
<keyword evidence="1" id="KW-0732">Signal</keyword>
<sequence>MQSTYAQLTVLKTMLLIKLACEISASSFNSHPSTSFPFWYVQLRPCHRHPQDAYISSIPYIEIGAFHRAFPMTRRVKSRNPNPKTRIEALDYSVLWFAVKTIYDLRISCVPMPAKLVVFQTPDMI</sequence>
<name>A0A5M9JYV0_MONFR</name>
<organism evidence="2 3">
    <name type="scientific">Monilinia fructicola</name>
    <name type="common">Brown rot fungus</name>
    <name type="synonym">Ciboria fructicola</name>
    <dbReference type="NCBI Taxonomy" id="38448"/>
    <lineage>
        <taxon>Eukaryota</taxon>
        <taxon>Fungi</taxon>
        <taxon>Dikarya</taxon>
        <taxon>Ascomycota</taxon>
        <taxon>Pezizomycotina</taxon>
        <taxon>Leotiomycetes</taxon>
        <taxon>Helotiales</taxon>
        <taxon>Sclerotiniaceae</taxon>
        <taxon>Monilinia</taxon>
    </lineage>
</organism>
<dbReference type="Proteomes" id="UP000322873">
    <property type="component" value="Unassembled WGS sequence"/>
</dbReference>
<feature type="chain" id="PRO_5024372186" description="Secreted protein" evidence="1">
    <location>
        <begin position="26"/>
        <end position="125"/>
    </location>
</feature>
<keyword evidence="3" id="KW-1185">Reference proteome</keyword>
<protein>
    <recommendedName>
        <fullName evidence="4">Secreted protein</fullName>
    </recommendedName>
</protein>